<evidence type="ECO:0000313" key="3">
    <source>
        <dbReference type="Proteomes" id="UP000504610"/>
    </source>
</evidence>
<organism evidence="3 4">
    <name type="scientific">Raphanus sativus</name>
    <name type="common">Radish</name>
    <name type="synonym">Raphanus raphanistrum var. sativus</name>
    <dbReference type="NCBI Taxonomy" id="3726"/>
    <lineage>
        <taxon>Eukaryota</taxon>
        <taxon>Viridiplantae</taxon>
        <taxon>Streptophyta</taxon>
        <taxon>Embryophyta</taxon>
        <taxon>Tracheophyta</taxon>
        <taxon>Spermatophyta</taxon>
        <taxon>Magnoliopsida</taxon>
        <taxon>eudicotyledons</taxon>
        <taxon>Gunneridae</taxon>
        <taxon>Pentapetalae</taxon>
        <taxon>rosids</taxon>
        <taxon>malvids</taxon>
        <taxon>Brassicales</taxon>
        <taxon>Brassicaceae</taxon>
        <taxon>Brassiceae</taxon>
        <taxon>Raphanus</taxon>
    </lineage>
</organism>
<dbReference type="AlphaFoldDB" id="A0A9W3C1A5"/>
<dbReference type="GO" id="GO:0005794">
    <property type="term" value="C:Golgi apparatus"/>
    <property type="evidence" value="ECO:0007669"/>
    <property type="project" value="TreeGrafter"/>
</dbReference>
<gene>
    <name evidence="4" type="primary">LOC108853232</name>
</gene>
<keyword evidence="2" id="KW-0812">Transmembrane</keyword>
<proteinExistence type="predicted"/>
<dbReference type="PANTHER" id="PTHR13448:SF10">
    <property type="entry name" value="GCF C-TERMINAL DOMAIN-CONTAINING PROTEIN"/>
    <property type="match status" value="1"/>
</dbReference>
<evidence type="ECO:0000256" key="2">
    <source>
        <dbReference type="SAM" id="Phobius"/>
    </source>
</evidence>
<dbReference type="PANTHER" id="PTHR13448">
    <property type="entry name" value="TRANSMEMBRANE PROTEIN 214"/>
    <property type="match status" value="1"/>
</dbReference>
<accession>A0A9W3C1A5</accession>
<reference evidence="3" key="1">
    <citation type="journal article" date="2019" name="Database">
        <title>The radish genome database (RadishGD): an integrated information resource for radish genomics.</title>
        <authorList>
            <person name="Yu H.J."/>
            <person name="Baek S."/>
            <person name="Lee Y.J."/>
            <person name="Cho A."/>
            <person name="Mun J.H."/>
        </authorList>
    </citation>
    <scope>NUCLEOTIDE SEQUENCE [LARGE SCALE GENOMIC DNA]</scope>
    <source>
        <strain evidence="3">cv. WK10039</strain>
    </source>
</reference>
<keyword evidence="3" id="KW-1185">Reference proteome</keyword>
<feature type="region of interest" description="Disordered" evidence="1">
    <location>
        <begin position="1"/>
        <end position="45"/>
    </location>
</feature>
<keyword evidence="2" id="KW-1133">Transmembrane helix</keyword>
<keyword evidence="2" id="KW-0472">Membrane</keyword>
<dbReference type="Pfam" id="PF10151">
    <property type="entry name" value="TMEM214"/>
    <property type="match status" value="1"/>
</dbReference>
<dbReference type="RefSeq" id="XP_056845274.1">
    <property type="nucleotide sequence ID" value="XM_056989294.1"/>
</dbReference>
<dbReference type="GO" id="GO:0005783">
    <property type="term" value="C:endoplasmic reticulum"/>
    <property type="evidence" value="ECO:0007669"/>
    <property type="project" value="TreeGrafter"/>
</dbReference>
<feature type="compositionally biased region" description="Basic and acidic residues" evidence="1">
    <location>
        <begin position="8"/>
        <end position="45"/>
    </location>
</feature>
<reference evidence="4" key="2">
    <citation type="submission" date="2025-08" db="UniProtKB">
        <authorList>
            <consortium name="RefSeq"/>
        </authorList>
    </citation>
    <scope>IDENTIFICATION</scope>
    <source>
        <tissue evidence="4">Leaf</tissue>
    </source>
</reference>
<evidence type="ECO:0000256" key="1">
    <source>
        <dbReference type="SAM" id="MobiDB-lite"/>
    </source>
</evidence>
<name>A0A9W3C1A5_RAPSA</name>
<sequence>MYLNKSNPKAEAEEAETAKIDPSDLEDVRDGSNWKGLEKLSSSEDETNKAMIFPLSVEDESNGEGITYFNMSKEAESNWEETEKEALVSLSEAAKKIVPSHFAAFIDEIKLVPQTDLLRVNVYLNKAFSQVSSLPWFNMLKKSPLSDVPFSHIPKSVFETAVECCINKLPFYTHWNFVMWALDRLLIDWAAHARGEEQPLTQYQVATLVELAMVLRASPDSLTCLLPMLRGRPMYHGQDKLPLIVWMMAQAFQSDLPAALYSWAHNLLPLVVNNDECYSSQSIDLILQFVEKILSSNPKARVLLLLNKNVRNGEVLIPPPSFETLVRLTFPPPSARVEGATERFEAIYPLLKEVALAPGSCALQHNIFTFSLKLAGGQGNPALANEATAIAISVLTQNVDCFTQWEILYKENLEASVLLLKKLVDEWKDHCLKLSPCSDDARTVKHAMYSFRMENEKAITEGVVNLSLYKEADKSCKLILRRLLSRGSGGLGIGSLTAMFIAAAGGIVGAALTLYISCK</sequence>
<dbReference type="GeneID" id="108853232"/>
<protein>
    <submittedName>
        <fullName evidence="4">Uncharacterized protein LOC108853232 isoform X2</fullName>
    </submittedName>
</protein>
<evidence type="ECO:0000313" key="4">
    <source>
        <dbReference type="RefSeq" id="XP_056845274.1"/>
    </source>
</evidence>
<dbReference type="Proteomes" id="UP000504610">
    <property type="component" value="Chromosome 1"/>
</dbReference>
<dbReference type="InterPro" id="IPR019308">
    <property type="entry name" value="TMEM214"/>
</dbReference>
<feature type="transmembrane region" description="Helical" evidence="2">
    <location>
        <begin position="491"/>
        <end position="516"/>
    </location>
</feature>